<reference evidence="1" key="1">
    <citation type="journal article" date="2019" name="Nat. Med.">
        <title>A library of human gut bacterial isolates paired with longitudinal multiomics data enables mechanistic microbiome research.</title>
        <authorList>
            <person name="Poyet M."/>
            <person name="Groussin M."/>
            <person name="Gibbons S.M."/>
            <person name="Avila-Pacheco J."/>
            <person name="Jiang X."/>
            <person name="Kearney S.M."/>
            <person name="Perrotta A.R."/>
            <person name="Berdy B."/>
            <person name="Zhao S."/>
            <person name="Lieberman T.D."/>
            <person name="Swanson P.K."/>
            <person name="Smith M."/>
            <person name="Roesemann S."/>
            <person name="Alexander J.E."/>
            <person name="Rich S.A."/>
            <person name="Livny J."/>
            <person name="Vlamakis H."/>
            <person name="Clish C."/>
            <person name="Bullock K."/>
            <person name="Deik A."/>
            <person name="Scott J."/>
            <person name="Pierce K.A."/>
            <person name="Xavier R.J."/>
            <person name="Alm E.J."/>
        </authorList>
    </citation>
    <scope>NUCLEOTIDE SEQUENCE</scope>
    <source>
        <strain evidence="1">BIOML-A4</strain>
    </source>
</reference>
<dbReference type="RefSeq" id="WP_010802249.1">
    <property type="nucleotide sequence ID" value="NZ_CAJSYT010000001.1"/>
</dbReference>
<name>A0A6G1ZG77_9BACT</name>
<gene>
    <name evidence="1" type="ORF">GKE01_15260</name>
</gene>
<sequence>MRKITIKGKNYFVPGDWNEMTAEQLCFLAVILTQRCTVQEAKLKMLLFCLRGRIRAYRRATGNGYAVSLPGMNVYLTPEQLTVLSAVYDFLFCETDKGCDLDIRLTRNPFPVYVLKDRTLAGPEDGLTNVSYGQFIMLQSWQQQMKSDFNTALDNFLSVIWKDGNFTISEDGPADLFKEVDPAVKTVMFWFFLGSMRFIQEKFSRVFPGTGDSGGGDIFDIQQRIVDEMASGDVTKKEQVKHCLLYDALYTLEMAIERDEKMKQRNK</sequence>
<comment type="caution">
    <text evidence="1">The sequence shown here is derived from an EMBL/GenBank/DDBJ whole genome shotgun (WGS) entry which is preliminary data.</text>
</comment>
<accession>A0A6G1ZG77</accession>
<protein>
    <submittedName>
        <fullName evidence="1">Uncharacterized protein</fullName>
    </submittedName>
</protein>
<dbReference type="EMBL" id="WKLP01000022">
    <property type="protein sequence ID" value="MRY12822.1"/>
    <property type="molecule type" value="Genomic_DNA"/>
</dbReference>
<evidence type="ECO:0000313" key="1">
    <source>
        <dbReference type="EMBL" id="MRY12822.1"/>
    </source>
</evidence>
<proteinExistence type="predicted"/>
<dbReference type="AlphaFoldDB" id="A0A6G1ZG77"/>
<organism evidence="1">
    <name type="scientific">Parabacteroides goldsteinii</name>
    <dbReference type="NCBI Taxonomy" id="328812"/>
    <lineage>
        <taxon>Bacteria</taxon>
        <taxon>Pseudomonadati</taxon>
        <taxon>Bacteroidota</taxon>
        <taxon>Bacteroidia</taxon>
        <taxon>Bacteroidales</taxon>
        <taxon>Tannerellaceae</taxon>
        <taxon>Parabacteroides</taxon>
    </lineage>
</organism>